<dbReference type="Gene3D" id="2.60.40.10">
    <property type="entry name" value="Immunoglobulins"/>
    <property type="match status" value="1"/>
</dbReference>
<dbReference type="EMBL" id="PVNK01000105">
    <property type="protein sequence ID" value="PRQ03083.1"/>
    <property type="molecule type" value="Genomic_DNA"/>
</dbReference>
<comment type="similarity">
    <text evidence="1">Belongs to the peptidase S1 family.</text>
</comment>
<dbReference type="PRINTS" id="PR00722">
    <property type="entry name" value="CHYMOTRYPSIN"/>
</dbReference>
<dbReference type="InterPro" id="IPR001314">
    <property type="entry name" value="Peptidase_S1A"/>
</dbReference>
<dbReference type="PANTHER" id="PTHR24276:SF98">
    <property type="entry name" value="FI18310P1-RELATED"/>
    <property type="match status" value="1"/>
</dbReference>
<feature type="domain" description="Peptidase S1" evidence="5">
    <location>
        <begin position="32"/>
        <end position="242"/>
    </location>
</feature>
<keyword evidence="7" id="KW-1185">Reference proteome</keyword>
<dbReference type="InterPro" id="IPR009003">
    <property type="entry name" value="Peptidase_S1_PA"/>
</dbReference>
<evidence type="ECO:0000313" key="6">
    <source>
        <dbReference type="EMBL" id="PRQ03083.1"/>
    </source>
</evidence>
<organism evidence="6 7">
    <name type="scientific">Enhygromyxa salina</name>
    <dbReference type="NCBI Taxonomy" id="215803"/>
    <lineage>
        <taxon>Bacteria</taxon>
        <taxon>Pseudomonadati</taxon>
        <taxon>Myxococcota</taxon>
        <taxon>Polyangia</taxon>
        <taxon>Nannocystales</taxon>
        <taxon>Nannocystaceae</taxon>
        <taxon>Enhygromyxa</taxon>
    </lineage>
</organism>
<dbReference type="GO" id="GO:0006508">
    <property type="term" value="P:proteolysis"/>
    <property type="evidence" value="ECO:0007669"/>
    <property type="project" value="InterPro"/>
</dbReference>
<evidence type="ECO:0000256" key="1">
    <source>
        <dbReference type="ARBA" id="ARBA00007664"/>
    </source>
</evidence>
<dbReference type="AlphaFoldDB" id="A0A2S9YDA2"/>
<feature type="region of interest" description="Disordered" evidence="3">
    <location>
        <begin position="461"/>
        <end position="481"/>
    </location>
</feature>
<dbReference type="Pfam" id="PF17957">
    <property type="entry name" value="Big_7"/>
    <property type="match status" value="1"/>
</dbReference>
<feature type="chain" id="PRO_5015692142" evidence="4">
    <location>
        <begin position="18"/>
        <end position="481"/>
    </location>
</feature>
<comment type="caution">
    <text evidence="6">The sequence shown here is derived from an EMBL/GenBank/DDBJ whole genome shotgun (WGS) entry which is preliminary data.</text>
</comment>
<feature type="compositionally biased region" description="Polar residues" evidence="3">
    <location>
        <begin position="472"/>
        <end position="481"/>
    </location>
</feature>
<reference evidence="6 7" key="1">
    <citation type="submission" date="2018-03" db="EMBL/GenBank/DDBJ databases">
        <title>Draft Genome Sequences of the Obligatory Marine Myxobacteria Enhygromyxa salina SWB005.</title>
        <authorList>
            <person name="Poehlein A."/>
            <person name="Moghaddam J.A."/>
            <person name="Harms H."/>
            <person name="Alanjari M."/>
            <person name="Koenig G.M."/>
            <person name="Daniel R."/>
            <person name="Schaeberle T.F."/>
        </authorList>
    </citation>
    <scope>NUCLEOTIDE SEQUENCE [LARGE SCALE GENOMIC DNA]</scope>
    <source>
        <strain evidence="6 7">SWB005</strain>
    </source>
</reference>
<keyword evidence="4" id="KW-0732">Signal</keyword>
<feature type="compositionally biased region" description="Gly residues" evidence="3">
    <location>
        <begin position="409"/>
        <end position="422"/>
    </location>
</feature>
<dbReference type="PANTHER" id="PTHR24276">
    <property type="entry name" value="POLYSERASE-RELATED"/>
    <property type="match status" value="1"/>
</dbReference>
<dbReference type="Gene3D" id="2.40.10.10">
    <property type="entry name" value="Trypsin-like serine proteases"/>
    <property type="match status" value="1"/>
</dbReference>
<gene>
    <name evidence="6" type="ORF">ENSA5_18020</name>
</gene>
<dbReference type="PROSITE" id="PS50240">
    <property type="entry name" value="TRYPSIN_DOM"/>
    <property type="match status" value="1"/>
</dbReference>
<dbReference type="SUPFAM" id="SSF50494">
    <property type="entry name" value="Trypsin-like serine proteases"/>
    <property type="match status" value="1"/>
</dbReference>
<dbReference type="InterPro" id="IPR050430">
    <property type="entry name" value="Peptidase_S1"/>
</dbReference>
<evidence type="ECO:0000259" key="5">
    <source>
        <dbReference type="PROSITE" id="PS50240"/>
    </source>
</evidence>
<evidence type="ECO:0000256" key="4">
    <source>
        <dbReference type="SAM" id="SignalP"/>
    </source>
</evidence>
<dbReference type="InterPro" id="IPR001254">
    <property type="entry name" value="Trypsin_dom"/>
</dbReference>
<keyword evidence="2" id="KW-1015">Disulfide bond</keyword>
<name>A0A2S9YDA2_9BACT</name>
<feature type="region of interest" description="Disordered" evidence="3">
    <location>
        <begin position="397"/>
        <end position="430"/>
    </location>
</feature>
<dbReference type="InterPro" id="IPR043504">
    <property type="entry name" value="Peptidase_S1_PA_chymotrypsin"/>
</dbReference>
<accession>A0A2S9YDA2</accession>
<evidence type="ECO:0000256" key="3">
    <source>
        <dbReference type="SAM" id="MobiDB-lite"/>
    </source>
</evidence>
<sequence>MLCTVGLVVGVTATAAASPPAAVEASEPALLIAHGEDVAACAWPTAVAVLGGAQCSGTLIHPEIVVYAAHCGGGFKTIRFGEDAQTGGTTVEAPGCRAYPNYAGDLDQGHDWAYCRLPAPITGLPPTPPLFGCETALLEVGSEVALVGFGQSTEAASGIKRWAATTLVAVTPGNNTTLVGNPDIEGTPSTCLGDSGGPAFLQLGDGSWRTFGIASTSVGACGGYGAHSGLAGAVAWIERDSGVDVTPCHAADGSWAPGPACAGANRAAANVGSGSWADWCSGTPASGASSSCGPAWDQFDSTLLPSVEIVSPSWGQTFLDGALVNVEVAATKHPEGYALARVRLEIDELEVASDDNDPWLFEATAFPGVGVYTLVAVAEDWAGNEVASAPVMIGLGEVEVPDPDQGTESGEGGSEDAGGGAESEGPGCSCATHEPRPLGLLVFVALLGYLRAPRGATLTSRWASQRRAARPTKTSSRRPST</sequence>
<protein>
    <submittedName>
        <fullName evidence="6">Trypsin</fullName>
    </submittedName>
</protein>
<dbReference type="SMART" id="SM00020">
    <property type="entry name" value="Tryp_SPc"/>
    <property type="match status" value="1"/>
</dbReference>
<dbReference type="GO" id="GO:0004252">
    <property type="term" value="F:serine-type endopeptidase activity"/>
    <property type="evidence" value="ECO:0007669"/>
    <property type="project" value="InterPro"/>
</dbReference>
<feature type="signal peptide" evidence="4">
    <location>
        <begin position="1"/>
        <end position="17"/>
    </location>
</feature>
<dbReference type="InterPro" id="IPR013783">
    <property type="entry name" value="Ig-like_fold"/>
</dbReference>
<evidence type="ECO:0000256" key="2">
    <source>
        <dbReference type="ARBA" id="ARBA00023157"/>
    </source>
</evidence>
<proteinExistence type="inferred from homology"/>
<dbReference type="Pfam" id="PF00089">
    <property type="entry name" value="Trypsin"/>
    <property type="match status" value="1"/>
</dbReference>
<dbReference type="Proteomes" id="UP000237968">
    <property type="component" value="Unassembled WGS sequence"/>
</dbReference>
<evidence type="ECO:0000313" key="7">
    <source>
        <dbReference type="Proteomes" id="UP000237968"/>
    </source>
</evidence>